<dbReference type="CDD" id="cd07185">
    <property type="entry name" value="OmpA_C-like"/>
    <property type="match status" value="1"/>
</dbReference>
<evidence type="ECO:0000259" key="5">
    <source>
        <dbReference type="PROSITE" id="PS51123"/>
    </source>
</evidence>
<dbReference type="Pfam" id="PF13488">
    <property type="entry name" value="Gly-zipper_Omp"/>
    <property type="match status" value="1"/>
</dbReference>
<evidence type="ECO:0000256" key="4">
    <source>
        <dbReference type="PROSITE-ProRule" id="PRU00473"/>
    </source>
</evidence>
<dbReference type="PANTHER" id="PTHR30329">
    <property type="entry name" value="STATOR ELEMENT OF FLAGELLAR MOTOR COMPLEX"/>
    <property type="match status" value="1"/>
</dbReference>
<dbReference type="PRINTS" id="PR01021">
    <property type="entry name" value="OMPADOMAIN"/>
</dbReference>
<protein>
    <submittedName>
        <fullName evidence="6">Membrane protein</fullName>
    </submittedName>
</protein>
<keyword evidence="7" id="KW-1185">Reference proteome</keyword>
<gene>
    <name evidence="6" type="primary">yiaD</name>
    <name evidence="6" type="ORF">KK2020170_24530</name>
</gene>
<evidence type="ECO:0000313" key="6">
    <source>
        <dbReference type="EMBL" id="BCY29585.1"/>
    </source>
</evidence>
<dbReference type="InterPro" id="IPR039567">
    <property type="entry name" value="Gly-zipper"/>
</dbReference>
<dbReference type="InterPro" id="IPR006665">
    <property type="entry name" value="OmpA-like"/>
</dbReference>
<dbReference type="InterPro" id="IPR036737">
    <property type="entry name" value="OmpA-like_sf"/>
</dbReference>
<dbReference type="InterPro" id="IPR050330">
    <property type="entry name" value="Bact_OuterMem_StrucFunc"/>
</dbReference>
<name>A0ABM7S7X1_9FLAO</name>
<evidence type="ECO:0000313" key="7">
    <source>
        <dbReference type="Proteomes" id="UP000825258"/>
    </source>
</evidence>
<feature type="domain" description="OmpA-like" evidence="5">
    <location>
        <begin position="113"/>
        <end position="230"/>
    </location>
</feature>
<sequence length="241" mass="25719">MNSNIHTYKKIKCILMSKKLAILLLSATMLVQCKSVKNANNTQKGAVIGATGGAILGGVLGNNLGKGGRGAEGAIIGGVVGGITGGLIGRQMDKQAREIEQQLPSAKVERVGEGIKLTLNENSVNFDLNKSSLTSTAKANLDKLVGVFKDYPDTNIIIYGHTDSTGDESYNMNLSVDRAESVKNYLSSKGLVRSRFEIVGMGETEPIDSNETTSGRANNRRVEFAILANNKMIEDAEKQAQ</sequence>
<organism evidence="6 7">
    <name type="scientific">Flavobacterium okayamense</name>
    <dbReference type="NCBI Taxonomy" id="2830782"/>
    <lineage>
        <taxon>Bacteria</taxon>
        <taxon>Pseudomonadati</taxon>
        <taxon>Bacteroidota</taxon>
        <taxon>Flavobacteriia</taxon>
        <taxon>Flavobacteriales</taxon>
        <taxon>Flavobacteriaceae</taxon>
        <taxon>Flavobacterium</taxon>
    </lineage>
</organism>
<dbReference type="PRINTS" id="PR01023">
    <property type="entry name" value="NAFLGMOTY"/>
</dbReference>
<dbReference type="Proteomes" id="UP000825258">
    <property type="component" value="Chromosome"/>
</dbReference>
<comment type="subcellular location">
    <subcellularLocation>
        <location evidence="1">Cell outer membrane</location>
    </subcellularLocation>
</comment>
<evidence type="ECO:0000256" key="3">
    <source>
        <dbReference type="ARBA" id="ARBA00023237"/>
    </source>
</evidence>
<evidence type="ECO:0000256" key="1">
    <source>
        <dbReference type="ARBA" id="ARBA00004442"/>
    </source>
</evidence>
<accession>A0ABM7S7X1</accession>
<proteinExistence type="predicted"/>
<dbReference type="SUPFAM" id="SSF103088">
    <property type="entry name" value="OmpA-like"/>
    <property type="match status" value="1"/>
</dbReference>
<dbReference type="EMBL" id="AP024749">
    <property type="protein sequence ID" value="BCY29585.1"/>
    <property type="molecule type" value="Genomic_DNA"/>
</dbReference>
<evidence type="ECO:0000256" key="2">
    <source>
        <dbReference type="ARBA" id="ARBA00023136"/>
    </source>
</evidence>
<dbReference type="PANTHER" id="PTHR30329:SF21">
    <property type="entry name" value="LIPOPROTEIN YIAD-RELATED"/>
    <property type="match status" value="1"/>
</dbReference>
<dbReference type="Pfam" id="PF00691">
    <property type="entry name" value="OmpA"/>
    <property type="match status" value="1"/>
</dbReference>
<keyword evidence="2 4" id="KW-0472">Membrane</keyword>
<dbReference type="PROSITE" id="PS51123">
    <property type="entry name" value="OMPA_2"/>
    <property type="match status" value="1"/>
</dbReference>
<dbReference type="Gene3D" id="3.30.1330.60">
    <property type="entry name" value="OmpA-like domain"/>
    <property type="match status" value="1"/>
</dbReference>
<keyword evidence="3" id="KW-0998">Cell outer membrane</keyword>
<reference evidence="6 7" key="1">
    <citation type="submission" date="2021-06" db="EMBL/GenBank/DDBJ databases">
        <title>Whole genome sequences of Flavobacterium sp. KK2020170 and assembly.</title>
        <authorList>
            <person name="Kitahara K."/>
            <person name="Miyoshi S."/>
            <person name="Uesaka K."/>
        </authorList>
    </citation>
    <scope>NUCLEOTIDE SEQUENCE [LARGE SCALE GENOMIC DNA]</scope>
    <source>
        <strain evidence="6 7">KK2020170</strain>
    </source>
</reference>
<dbReference type="InterPro" id="IPR006664">
    <property type="entry name" value="OMP_bac"/>
</dbReference>